<dbReference type="GeneID" id="33332583"/>
<gene>
    <name evidence="1" type="ORF">A3K92_08475</name>
</gene>
<dbReference type="Proteomes" id="UP000250134">
    <property type="component" value="Chromosome"/>
</dbReference>
<keyword evidence="2" id="KW-1185">Reference proteome</keyword>
<name>A0A2Z2MAE2_THEGO</name>
<evidence type="ECO:0000313" key="2">
    <source>
        <dbReference type="Proteomes" id="UP000250134"/>
    </source>
</evidence>
<dbReference type="AlphaFoldDB" id="A0A2Z2MAE2"/>
<dbReference type="KEGG" id="tgg:A3K92_08475"/>
<reference evidence="1 2" key="1">
    <citation type="submission" date="2016-03" db="EMBL/GenBank/DDBJ databases">
        <title>Complete genome sequence of Thermococcus gorgonarius.</title>
        <authorList>
            <person name="Oger P.M."/>
        </authorList>
    </citation>
    <scope>NUCLEOTIDE SEQUENCE [LARGE SCALE GENOMIC DNA]</scope>
    <source>
        <strain evidence="1 2">W-12</strain>
    </source>
</reference>
<dbReference type="RefSeq" id="WP_088885845.1">
    <property type="nucleotide sequence ID" value="NZ_CP014855.1"/>
</dbReference>
<proteinExistence type="predicted"/>
<protein>
    <submittedName>
        <fullName evidence="1">Uncharacterized protein</fullName>
    </submittedName>
</protein>
<evidence type="ECO:0000313" key="1">
    <source>
        <dbReference type="EMBL" id="ASJ01512.1"/>
    </source>
</evidence>
<dbReference type="EMBL" id="CP014855">
    <property type="protein sequence ID" value="ASJ01512.1"/>
    <property type="molecule type" value="Genomic_DNA"/>
</dbReference>
<sequence>MVRKIVALVLILTVFSAGCLVQIGSKPSASRGFSVNVTAAPFNVPVNITAVMVNVSVNFVGYRHLTVHYSYPVIFIKVGGSVYNVSTFRLSNDVYMVPSYSIPAYEHNESGVPLSLTAFLNNGSIVLVDIEVSGVPNETVDMVVNYEVEKNGTHYVVRPLGWSLEKITLWGEVFNLAMELHEPIQIANAPAVRFVNGTYIVPSVCKVKNGNTVVSYKYSIGDVYIVGPAGRGFVGKVYFPCEKMSE</sequence>
<dbReference type="PROSITE" id="PS51257">
    <property type="entry name" value="PROKAR_LIPOPROTEIN"/>
    <property type="match status" value="1"/>
</dbReference>
<accession>A0A2Z2MAE2</accession>
<dbReference type="OrthoDB" id="93999at2157"/>
<organism evidence="1 2">
    <name type="scientific">Thermococcus gorgonarius</name>
    <dbReference type="NCBI Taxonomy" id="71997"/>
    <lineage>
        <taxon>Archaea</taxon>
        <taxon>Methanobacteriati</taxon>
        <taxon>Methanobacteriota</taxon>
        <taxon>Thermococci</taxon>
        <taxon>Thermococcales</taxon>
        <taxon>Thermococcaceae</taxon>
        <taxon>Thermococcus</taxon>
    </lineage>
</organism>